<sequence length="141" mass="15636">MQYVSMFLVIGSSLFYHISQKSISGQSNPVVSMLMTYMTALMATGLLLFVFPMERNSVFVELKTLNWASYVLGIAIVGLEMGFLLVYRSGWAVSVAGVFSNVIVALLLIPIGLYFFKDKIDISTVFGVVLCLIGLYLINRK</sequence>
<keyword evidence="1" id="KW-0472">Membrane</keyword>
<evidence type="ECO:0008006" key="4">
    <source>
        <dbReference type="Google" id="ProtNLM"/>
    </source>
</evidence>
<keyword evidence="1" id="KW-0812">Transmembrane</keyword>
<dbReference type="InterPro" id="IPR037185">
    <property type="entry name" value="EmrE-like"/>
</dbReference>
<reference evidence="2 3" key="1">
    <citation type="submission" date="2020-11" db="EMBL/GenBank/DDBJ databases">
        <title>Fusibacter basophilias sp. nov.</title>
        <authorList>
            <person name="Qiu D."/>
        </authorList>
    </citation>
    <scope>NUCLEOTIDE SEQUENCE [LARGE SCALE GENOMIC DNA]</scope>
    <source>
        <strain evidence="2 3">Q10-2</strain>
    </source>
</reference>
<comment type="caution">
    <text evidence="2">The sequence shown here is derived from an EMBL/GenBank/DDBJ whole genome shotgun (WGS) entry which is preliminary data.</text>
</comment>
<feature type="transmembrane region" description="Helical" evidence="1">
    <location>
        <begin position="122"/>
        <end position="138"/>
    </location>
</feature>
<protein>
    <recommendedName>
        <fullName evidence="4">EamA domain-containing protein</fullName>
    </recommendedName>
</protein>
<dbReference type="Gene3D" id="1.10.3730.20">
    <property type="match status" value="1"/>
</dbReference>
<dbReference type="SUPFAM" id="SSF103481">
    <property type="entry name" value="Multidrug resistance efflux transporter EmrE"/>
    <property type="match status" value="1"/>
</dbReference>
<evidence type="ECO:0000256" key="1">
    <source>
        <dbReference type="SAM" id="Phobius"/>
    </source>
</evidence>
<keyword evidence="1" id="KW-1133">Transmembrane helix</keyword>
<keyword evidence="3" id="KW-1185">Reference proteome</keyword>
<proteinExistence type="predicted"/>
<gene>
    <name evidence="2" type="ORF">ISU02_04950</name>
</gene>
<dbReference type="EMBL" id="JADKNH010000002">
    <property type="protein sequence ID" value="MBF4692451.1"/>
    <property type="molecule type" value="Genomic_DNA"/>
</dbReference>
<feature type="transmembrane region" description="Helical" evidence="1">
    <location>
        <begin position="30"/>
        <end position="53"/>
    </location>
</feature>
<evidence type="ECO:0000313" key="3">
    <source>
        <dbReference type="Proteomes" id="UP000614200"/>
    </source>
</evidence>
<organism evidence="2 3">
    <name type="scientific">Fusibacter ferrireducens</name>
    <dbReference type="NCBI Taxonomy" id="2785058"/>
    <lineage>
        <taxon>Bacteria</taxon>
        <taxon>Bacillati</taxon>
        <taxon>Bacillota</taxon>
        <taxon>Clostridia</taxon>
        <taxon>Eubacteriales</taxon>
        <taxon>Eubacteriales Family XII. Incertae Sedis</taxon>
        <taxon>Fusibacter</taxon>
    </lineage>
</organism>
<accession>A0ABR9ZQ55</accession>
<feature type="transmembrane region" description="Helical" evidence="1">
    <location>
        <begin position="91"/>
        <end position="115"/>
    </location>
</feature>
<name>A0ABR9ZQ55_9FIRM</name>
<dbReference type="RefSeq" id="WP_194700681.1">
    <property type="nucleotide sequence ID" value="NZ_JADKNH010000002.1"/>
</dbReference>
<dbReference type="Proteomes" id="UP000614200">
    <property type="component" value="Unassembled WGS sequence"/>
</dbReference>
<feature type="transmembrane region" description="Helical" evidence="1">
    <location>
        <begin position="65"/>
        <end position="85"/>
    </location>
</feature>
<evidence type="ECO:0000313" key="2">
    <source>
        <dbReference type="EMBL" id="MBF4692451.1"/>
    </source>
</evidence>